<dbReference type="AlphaFoldDB" id="A0A6S7FFY1"/>
<sequence length="142" mass="15802">MDTLKEKLGKSTLIILDDLMIIAGNDSVNLTNLNNIASRDSHHSNASVIFVCQSLNYGSGKLRTIKVNSQYHIMCKSLSCYRDVETVAANKKICKNKIHQVINDVGKKEYGYIVFDGCPKGCANTRVRTGIFPKDETIVYDV</sequence>
<comment type="caution">
    <text evidence="1">The sequence shown here is derived from an EMBL/GenBank/DDBJ whole genome shotgun (WGS) entry which is preliminary data.</text>
</comment>
<gene>
    <name evidence="1" type="ORF">PACLA_8A041810</name>
</gene>
<accession>A0A6S7FFY1</accession>
<name>A0A6S7FFY1_PARCT</name>
<reference evidence="1" key="1">
    <citation type="submission" date="2020-04" db="EMBL/GenBank/DDBJ databases">
        <authorList>
            <person name="Alioto T."/>
            <person name="Alioto T."/>
            <person name="Gomez Garrido J."/>
        </authorList>
    </citation>
    <scope>NUCLEOTIDE SEQUENCE</scope>
    <source>
        <strain evidence="1">A484AB</strain>
    </source>
</reference>
<keyword evidence="2" id="KW-1185">Reference proteome</keyword>
<dbReference type="OrthoDB" id="7692288at2759"/>
<dbReference type="EMBL" id="CACRXK020000084">
    <property type="protein sequence ID" value="CAB3978028.1"/>
    <property type="molecule type" value="Genomic_DNA"/>
</dbReference>
<dbReference type="Proteomes" id="UP001152795">
    <property type="component" value="Unassembled WGS sequence"/>
</dbReference>
<evidence type="ECO:0000313" key="1">
    <source>
        <dbReference type="EMBL" id="CAB3978028.1"/>
    </source>
</evidence>
<protein>
    <submittedName>
        <fullName evidence="1">Uncharacterized protein</fullName>
    </submittedName>
</protein>
<proteinExistence type="predicted"/>
<evidence type="ECO:0000313" key="2">
    <source>
        <dbReference type="Proteomes" id="UP001152795"/>
    </source>
</evidence>
<organism evidence="1 2">
    <name type="scientific">Paramuricea clavata</name>
    <name type="common">Red gorgonian</name>
    <name type="synonym">Violescent sea-whip</name>
    <dbReference type="NCBI Taxonomy" id="317549"/>
    <lineage>
        <taxon>Eukaryota</taxon>
        <taxon>Metazoa</taxon>
        <taxon>Cnidaria</taxon>
        <taxon>Anthozoa</taxon>
        <taxon>Octocorallia</taxon>
        <taxon>Malacalcyonacea</taxon>
        <taxon>Plexauridae</taxon>
        <taxon>Paramuricea</taxon>
    </lineage>
</organism>